<evidence type="ECO:0000256" key="3">
    <source>
        <dbReference type="ARBA" id="ARBA00022833"/>
    </source>
</evidence>
<evidence type="ECO:0000313" key="7">
    <source>
        <dbReference type="Proteomes" id="UP000821853"/>
    </source>
</evidence>
<dbReference type="AlphaFoldDB" id="A0A9J6FHQ9"/>
<keyword evidence="1" id="KW-0479">Metal-binding</keyword>
<dbReference type="PANTHER" id="PTHR10131:SF138">
    <property type="entry name" value="RE66324P"/>
    <property type="match status" value="1"/>
</dbReference>
<dbReference type="InterPro" id="IPR013083">
    <property type="entry name" value="Znf_RING/FYVE/PHD"/>
</dbReference>
<evidence type="ECO:0000256" key="1">
    <source>
        <dbReference type="ARBA" id="ARBA00022723"/>
    </source>
</evidence>
<dbReference type="CDD" id="cd16449">
    <property type="entry name" value="RING-HC"/>
    <property type="match status" value="1"/>
</dbReference>
<keyword evidence="2 4" id="KW-0863">Zinc-finger</keyword>
<reference evidence="6 7" key="1">
    <citation type="journal article" date="2020" name="Cell">
        <title>Large-Scale Comparative Analyses of Tick Genomes Elucidate Their Genetic Diversity and Vector Capacities.</title>
        <authorList>
            <consortium name="Tick Genome and Microbiome Consortium (TIGMIC)"/>
            <person name="Jia N."/>
            <person name="Wang J."/>
            <person name="Shi W."/>
            <person name="Du L."/>
            <person name="Sun Y."/>
            <person name="Zhan W."/>
            <person name="Jiang J.F."/>
            <person name="Wang Q."/>
            <person name="Zhang B."/>
            <person name="Ji P."/>
            <person name="Bell-Sakyi L."/>
            <person name="Cui X.M."/>
            <person name="Yuan T.T."/>
            <person name="Jiang B.G."/>
            <person name="Yang W.F."/>
            <person name="Lam T.T."/>
            <person name="Chang Q.C."/>
            <person name="Ding S.J."/>
            <person name="Wang X.J."/>
            <person name="Zhu J.G."/>
            <person name="Ruan X.D."/>
            <person name="Zhao L."/>
            <person name="Wei J.T."/>
            <person name="Ye R.Z."/>
            <person name="Que T.C."/>
            <person name="Du C.H."/>
            <person name="Zhou Y.H."/>
            <person name="Cheng J.X."/>
            <person name="Dai P.F."/>
            <person name="Guo W.B."/>
            <person name="Han X.H."/>
            <person name="Huang E.J."/>
            <person name="Li L.F."/>
            <person name="Wei W."/>
            <person name="Gao Y.C."/>
            <person name="Liu J.Z."/>
            <person name="Shao H.Z."/>
            <person name="Wang X."/>
            <person name="Wang C.C."/>
            <person name="Yang T.C."/>
            <person name="Huo Q.B."/>
            <person name="Li W."/>
            <person name="Chen H.Y."/>
            <person name="Chen S.E."/>
            <person name="Zhou L.G."/>
            <person name="Ni X.B."/>
            <person name="Tian J.H."/>
            <person name="Sheng Y."/>
            <person name="Liu T."/>
            <person name="Pan Y.S."/>
            <person name="Xia L.Y."/>
            <person name="Li J."/>
            <person name="Zhao F."/>
            <person name="Cao W.C."/>
        </authorList>
    </citation>
    <scope>NUCLEOTIDE SEQUENCE [LARGE SCALE GENOMIC DNA]</scope>
    <source>
        <strain evidence="6">HaeL-2018</strain>
    </source>
</reference>
<gene>
    <name evidence="6" type="ORF">HPB48_015259</name>
</gene>
<dbReference type="GO" id="GO:0005164">
    <property type="term" value="F:tumor necrosis factor receptor binding"/>
    <property type="evidence" value="ECO:0007669"/>
    <property type="project" value="TreeGrafter"/>
</dbReference>
<evidence type="ECO:0000256" key="4">
    <source>
        <dbReference type="PROSITE-ProRule" id="PRU00175"/>
    </source>
</evidence>
<dbReference type="GO" id="GO:0008270">
    <property type="term" value="F:zinc ion binding"/>
    <property type="evidence" value="ECO:0007669"/>
    <property type="project" value="UniProtKB-KW"/>
</dbReference>
<dbReference type="InterPro" id="IPR017907">
    <property type="entry name" value="Znf_RING_CS"/>
</dbReference>
<name>A0A9J6FHQ9_HAELO</name>
<dbReference type="Gene3D" id="3.30.40.10">
    <property type="entry name" value="Zinc/RING finger domain, C3HC4 (zinc finger)"/>
    <property type="match status" value="1"/>
</dbReference>
<keyword evidence="7" id="KW-1185">Reference proteome</keyword>
<evidence type="ECO:0000313" key="6">
    <source>
        <dbReference type="EMBL" id="KAH9365902.1"/>
    </source>
</evidence>
<dbReference type="OrthoDB" id="10051587at2759"/>
<dbReference type="Proteomes" id="UP000821853">
    <property type="component" value="Unassembled WGS sequence"/>
</dbReference>
<feature type="domain" description="RING-type" evidence="5">
    <location>
        <begin position="34"/>
        <end position="72"/>
    </location>
</feature>
<sequence>MAHCKPEFVLVGYSEDLERRPLKFVDQIPPARICGACGNVPRRTYFLLCGHTLCKSCYQSCVTYSKCVCPLDGEDCAIKKVSVKEYPVENLLSRKVHCWNEANGCLFVLPASHIVEHVRHHCEHHVTRCPKCSAVVLSRDMCAHLKSRCTEHVLHTAPEAPQRTDENVNTQFVAFEREVKHRVIEVDAKLAQLSLESTSQSDKLVTVCHNLNHLKEALAKQFESASVQTLDRLDRNEADMKAMVAHEKTIEKRVGELDAKLAQLTLHSGSQSDKLIEICRNSIHLKEALAEQFGPALDRHVGELKAFYAEKIESLSTALTSVLPSAPRGAKTDQRVVTGYTALKEKALKKGWSRSWSC</sequence>
<organism evidence="6 7">
    <name type="scientific">Haemaphysalis longicornis</name>
    <name type="common">Bush tick</name>
    <dbReference type="NCBI Taxonomy" id="44386"/>
    <lineage>
        <taxon>Eukaryota</taxon>
        <taxon>Metazoa</taxon>
        <taxon>Ecdysozoa</taxon>
        <taxon>Arthropoda</taxon>
        <taxon>Chelicerata</taxon>
        <taxon>Arachnida</taxon>
        <taxon>Acari</taxon>
        <taxon>Parasitiformes</taxon>
        <taxon>Ixodida</taxon>
        <taxon>Ixodoidea</taxon>
        <taxon>Ixodidae</taxon>
        <taxon>Haemaphysalinae</taxon>
        <taxon>Haemaphysalis</taxon>
    </lineage>
</organism>
<dbReference type="GO" id="GO:0009898">
    <property type="term" value="C:cytoplasmic side of plasma membrane"/>
    <property type="evidence" value="ECO:0007669"/>
    <property type="project" value="TreeGrafter"/>
</dbReference>
<evidence type="ECO:0000256" key="2">
    <source>
        <dbReference type="ARBA" id="ARBA00022771"/>
    </source>
</evidence>
<dbReference type="SUPFAM" id="SSF57850">
    <property type="entry name" value="RING/U-box"/>
    <property type="match status" value="1"/>
</dbReference>
<dbReference type="PROSITE" id="PS00518">
    <property type="entry name" value="ZF_RING_1"/>
    <property type="match status" value="1"/>
</dbReference>
<dbReference type="GO" id="GO:0043122">
    <property type="term" value="P:regulation of canonical NF-kappaB signal transduction"/>
    <property type="evidence" value="ECO:0007669"/>
    <property type="project" value="TreeGrafter"/>
</dbReference>
<dbReference type="SUPFAM" id="SSF49599">
    <property type="entry name" value="TRAF domain-like"/>
    <property type="match status" value="1"/>
</dbReference>
<protein>
    <recommendedName>
        <fullName evidence="5">RING-type domain-containing protein</fullName>
    </recommendedName>
</protein>
<dbReference type="InterPro" id="IPR001841">
    <property type="entry name" value="Znf_RING"/>
</dbReference>
<keyword evidence="3" id="KW-0862">Zinc</keyword>
<dbReference type="EMBL" id="JABSTR010000003">
    <property type="protein sequence ID" value="KAH9365902.1"/>
    <property type="molecule type" value="Genomic_DNA"/>
</dbReference>
<comment type="caution">
    <text evidence="6">The sequence shown here is derived from an EMBL/GenBank/DDBJ whole genome shotgun (WGS) entry which is preliminary data.</text>
</comment>
<accession>A0A9J6FHQ9</accession>
<dbReference type="PROSITE" id="PS50089">
    <property type="entry name" value="ZF_RING_2"/>
    <property type="match status" value="1"/>
</dbReference>
<dbReference type="PANTHER" id="PTHR10131">
    <property type="entry name" value="TNF RECEPTOR ASSOCIATED FACTOR"/>
    <property type="match status" value="1"/>
</dbReference>
<proteinExistence type="predicted"/>
<dbReference type="VEuPathDB" id="VectorBase:HLOH_041635"/>
<evidence type="ECO:0000259" key="5">
    <source>
        <dbReference type="PROSITE" id="PS50089"/>
    </source>
</evidence>